<name>A0A0D9ZHV4_9ORYZ</name>
<proteinExistence type="predicted"/>
<dbReference type="AlphaFoldDB" id="A0A0D9ZHV4"/>
<dbReference type="Proteomes" id="UP000026961">
    <property type="component" value="Chromosome 4"/>
</dbReference>
<organism evidence="1">
    <name type="scientific">Oryza glumipatula</name>
    <dbReference type="NCBI Taxonomy" id="40148"/>
    <lineage>
        <taxon>Eukaryota</taxon>
        <taxon>Viridiplantae</taxon>
        <taxon>Streptophyta</taxon>
        <taxon>Embryophyta</taxon>
        <taxon>Tracheophyta</taxon>
        <taxon>Spermatophyta</taxon>
        <taxon>Magnoliopsida</taxon>
        <taxon>Liliopsida</taxon>
        <taxon>Poales</taxon>
        <taxon>Poaceae</taxon>
        <taxon>BOP clade</taxon>
        <taxon>Oryzoideae</taxon>
        <taxon>Oryzeae</taxon>
        <taxon>Oryzinae</taxon>
        <taxon>Oryza</taxon>
    </lineage>
</organism>
<keyword evidence="2" id="KW-1185">Reference proteome</keyword>
<reference evidence="1" key="2">
    <citation type="submission" date="2018-05" db="EMBL/GenBank/DDBJ databases">
        <title>OgluRS3 (Oryza glumaepatula Reference Sequence Version 3).</title>
        <authorList>
            <person name="Zhang J."/>
            <person name="Kudrna D."/>
            <person name="Lee S."/>
            <person name="Talag J."/>
            <person name="Welchert J."/>
            <person name="Wing R.A."/>
        </authorList>
    </citation>
    <scope>NUCLEOTIDE SEQUENCE [LARGE SCALE GENOMIC DNA]</scope>
</reference>
<evidence type="ECO:0000313" key="1">
    <source>
        <dbReference type="EnsemblPlants" id="OGLUM04G04460.1"/>
    </source>
</evidence>
<dbReference type="Gramene" id="OGLUM04G04460.1">
    <property type="protein sequence ID" value="OGLUM04G04460.1"/>
    <property type="gene ID" value="OGLUM04G04460"/>
</dbReference>
<evidence type="ECO:0000313" key="2">
    <source>
        <dbReference type="Proteomes" id="UP000026961"/>
    </source>
</evidence>
<sequence>MVFNEADYGFGEAGYVFTLNDDVNIVASAICLRPPVFKHGIQLMLHCVEEPHAAAKCIATGKASESDRPPTVQFMHFRPD</sequence>
<accession>A0A0D9ZHV4</accession>
<protein>
    <submittedName>
        <fullName evidence="1">Uncharacterized protein</fullName>
    </submittedName>
</protein>
<dbReference type="HOGENOM" id="CLU_2593686_0_0_1"/>
<dbReference type="EnsemblPlants" id="OGLUM04G04460.1">
    <property type="protein sequence ID" value="OGLUM04G04460.1"/>
    <property type="gene ID" value="OGLUM04G04460"/>
</dbReference>
<reference evidence="1" key="1">
    <citation type="submission" date="2015-04" db="UniProtKB">
        <authorList>
            <consortium name="EnsemblPlants"/>
        </authorList>
    </citation>
    <scope>IDENTIFICATION</scope>
</reference>